<dbReference type="Proteomes" id="UP000177575">
    <property type="component" value="Unassembled WGS sequence"/>
</dbReference>
<keyword evidence="5" id="KW-0547">Nucleotide-binding</keyword>
<dbReference type="CDD" id="cd18126">
    <property type="entry name" value="GAPDH_I_C"/>
    <property type="match status" value="1"/>
</dbReference>
<comment type="caution">
    <text evidence="10">The sequence shown here is derived from an EMBL/GenBank/DDBJ whole genome shotgun (WGS) entry which is preliminary data.</text>
</comment>
<evidence type="ECO:0000256" key="8">
    <source>
        <dbReference type="RuleBase" id="RU361160"/>
    </source>
</evidence>
<evidence type="ECO:0000256" key="5">
    <source>
        <dbReference type="PIRSR" id="PIRSR000149-3"/>
    </source>
</evidence>
<dbReference type="PRINTS" id="PR00078">
    <property type="entry name" value="G3PDHDRGNASE"/>
</dbReference>
<dbReference type="Pfam" id="PF00044">
    <property type="entry name" value="Gp_dh_N"/>
    <property type="match status" value="1"/>
</dbReference>
<name>A0A1G2Q361_9BACT</name>
<feature type="binding site" evidence="4">
    <location>
        <position position="245"/>
    </location>
    <ligand>
        <name>D-glyceraldehyde 3-phosphate</name>
        <dbReference type="ChEBI" id="CHEBI:59776"/>
    </ligand>
</feature>
<dbReference type="GO" id="GO:0050661">
    <property type="term" value="F:NADP binding"/>
    <property type="evidence" value="ECO:0007669"/>
    <property type="project" value="InterPro"/>
</dbReference>
<dbReference type="GO" id="GO:0016620">
    <property type="term" value="F:oxidoreductase activity, acting on the aldehyde or oxo group of donors, NAD or NADP as acceptor"/>
    <property type="evidence" value="ECO:0007669"/>
    <property type="project" value="InterPro"/>
</dbReference>
<keyword evidence="2 8" id="KW-0560">Oxidoreductase</keyword>
<feature type="domain" description="Glyceraldehyde 3-phosphate dehydrogenase NAD(P) binding" evidence="9">
    <location>
        <begin position="14"/>
        <end position="164"/>
    </location>
</feature>
<evidence type="ECO:0000256" key="2">
    <source>
        <dbReference type="ARBA" id="ARBA00023002"/>
    </source>
</evidence>
<accession>A0A1G2Q361</accession>
<dbReference type="Pfam" id="PF02800">
    <property type="entry name" value="Gp_dh_C"/>
    <property type="match status" value="1"/>
</dbReference>
<feature type="binding site" evidence="4">
    <location>
        <begin position="222"/>
        <end position="223"/>
    </location>
    <ligand>
        <name>D-glyceraldehyde 3-phosphate</name>
        <dbReference type="ChEBI" id="CHEBI:59776"/>
    </ligand>
</feature>
<evidence type="ECO:0000313" key="11">
    <source>
        <dbReference type="Proteomes" id="UP000177575"/>
    </source>
</evidence>
<dbReference type="InterPro" id="IPR006424">
    <property type="entry name" value="Glyceraldehyde-3-P_DH_1"/>
</dbReference>
<evidence type="ECO:0000313" key="10">
    <source>
        <dbReference type="EMBL" id="OHA55013.1"/>
    </source>
</evidence>
<dbReference type="SUPFAM" id="SSF51735">
    <property type="entry name" value="NAD(P)-binding Rossmann-fold domains"/>
    <property type="match status" value="1"/>
</dbReference>
<dbReference type="EC" id="1.2.1.-" evidence="8"/>
<feature type="binding site" evidence="5">
    <location>
        <position position="45"/>
    </location>
    <ligand>
        <name>NAD(+)</name>
        <dbReference type="ChEBI" id="CHEBI:57540"/>
    </ligand>
</feature>
<feature type="binding site" evidence="5">
    <location>
        <position position="89"/>
    </location>
    <ligand>
        <name>NAD(+)</name>
        <dbReference type="ChEBI" id="CHEBI:57540"/>
    </ligand>
</feature>
<evidence type="ECO:0000259" key="9">
    <source>
        <dbReference type="SMART" id="SM00846"/>
    </source>
</evidence>
<dbReference type="GO" id="GO:0051287">
    <property type="term" value="F:NAD binding"/>
    <property type="evidence" value="ECO:0007669"/>
    <property type="project" value="InterPro"/>
</dbReference>
<dbReference type="PANTHER" id="PTHR43148">
    <property type="entry name" value="GLYCERALDEHYDE-3-PHOSPHATE DEHYDROGENASE 2"/>
    <property type="match status" value="1"/>
</dbReference>
<feature type="binding site" evidence="4">
    <location>
        <begin position="163"/>
        <end position="165"/>
    </location>
    <ligand>
        <name>D-glyceraldehyde 3-phosphate</name>
        <dbReference type="ChEBI" id="CHEBI:59776"/>
    </ligand>
</feature>
<dbReference type="Gene3D" id="3.30.360.10">
    <property type="entry name" value="Dihydrodipicolinate Reductase, domain 2"/>
    <property type="match status" value="1"/>
</dbReference>
<keyword evidence="5" id="KW-0520">NAD</keyword>
<dbReference type="InterPro" id="IPR020829">
    <property type="entry name" value="GlycerAld_3-P_DH_cat"/>
</dbReference>
<sequence length="345" mass="37128">MPKKQITTKSSVPVRIAINGFGRIGRAAFKVALTKPNIKVVAINDLVAPNILAHLLQYDTVYGQYGRKVSADSKHLIVDGQKFPVLAEREPVKLPWKKMEVDVVLECTGRFTKKPEAALHLKAGAKKVILSAPAKGGGVPTYILGVNLGDKQKINDSVVSNASCTTNCISPIAQVIVSAFGVEKAMMTTIHSYTADQNLVDGPHKDLRRARAAAQNIVPTTTGAAIATTETIPELKGIFDGLAVRVPTVCVSLSDFTFVLKRKKVTKAQVNAALRLASNSKRYKGILQVTNKPLVSSDFIANPASAIADLSLTQVVGGNMVKVVAWYDNEWGYANRLVEMAVNLN</sequence>
<feature type="site" description="Activates thiol group during catalysis" evidence="6">
    <location>
        <position position="191"/>
    </location>
</feature>
<dbReference type="PIRSF" id="PIRSF000149">
    <property type="entry name" value="GAP_DH"/>
    <property type="match status" value="1"/>
</dbReference>
<reference evidence="10 11" key="1">
    <citation type="journal article" date="2016" name="Nat. Commun.">
        <title>Thousands of microbial genomes shed light on interconnected biogeochemical processes in an aquifer system.</title>
        <authorList>
            <person name="Anantharaman K."/>
            <person name="Brown C.T."/>
            <person name="Hug L.A."/>
            <person name="Sharon I."/>
            <person name="Castelle C.J."/>
            <person name="Probst A.J."/>
            <person name="Thomas B.C."/>
            <person name="Singh A."/>
            <person name="Wilkins M.J."/>
            <person name="Karaoz U."/>
            <person name="Brodie E.L."/>
            <person name="Williams K.H."/>
            <person name="Hubbard S.S."/>
            <person name="Banfield J.F."/>
        </authorList>
    </citation>
    <scope>NUCLEOTIDE SEQUENCE [LARGE SCALE GENOMIC DNA]</scope>
</reference>
<dbReference type="InterPro" id="IPR036291">
    <property type="entry name" value="NAD(P)-bd_dom_sf"/>
</dbReference>
<dbReference type="PROSITE" id="PS00071">
    <property type="entry name" value="GAPDH"/>
    <property type="match status" value="1"/>
</dbReference>
<feature type="binding site" evidence="5">
    <location>
        <position position="329"/>
    </location>
    <ligand>
        <name>NAD(+)</name>
        <dbReference type="ChEBI" id="CHEBI:57540"/>
    </ligand>
</feature>
<evidence type="ECO:0000256" key="7">
    <source>
        <dbReference type="RuleBase" id="RU000397"/>
    </source>
</evidence>
<comment type="similarity">
    <text evidence="1 7">Belongs to the glyceraldehyde-3-phosphate dehydrogenase family.</text>
</comment>
<organism evidence="10 11">
    <name type="scientific">Candidatus Veblenbacteria bacterium RIFOXYB1_FULL_43_13</name>
    <dbReference type="NCBI Taxonomy" id="1802426"/>
    <lineage>
        <taxon>Bacteria</taxon>
        <taxon>Candidatus Vebleniibacteriota</taxon>
    </lineage>
</organism>
<dbReference type="NCBIfam" id="TIGR01534">
    <property type="entry name" value="GAPDH-I"/>
    <property type="match status" value="1"/>
</dbReference>
<protein>
    <recommendedName>
        <fullName evidence="8">Glyceraldehyde-3-phosphate dehydrogenase</fullName>
        <ecNumber evidence="8">1.2.1.-</ecNumber>
    </recommendedName>
</protein>
<evidence type="ECO:0000256" key="3">
    <source>
        <dbReference type="PIRSR" id="PIRSR000149-1"/>
    </source>
</evidence>
<dbReference type="EMBL" id="MHTC01000030">
    <property type="protein sequence ID" value="OHA55013.1"/>
    <property type="molecule type" value="Genomic_DNA"/>
</dbReference>
<dbReference type="SMART" id="SM00846">
    <property type="entry name" value="Gp_dh_N"/>
    <property type="match status" value="1"/>
</dbReference>
<dbReference type="SUPFAM" id="SSF55347">
    <property type="entry name" value="Glyceraldehyde-3-phosphate dehydrogenase-like, C-terminal domain"/>
    <property type="match status" value="1"/>
</dbReference>
<proteinExistence type="inferred from homology"/>
<gene>
    <name evidence="10" type="ORF">A2388_00265</name>
</gene>
<feature type="binding site" evidence="5">
    <location>
        <begin position="23"/>
        <end position="24"/>
    </location>
    <ligand>
        <name>NAD(+)</name>
        <dbReference type="ChEBI" id="CHEBI:57540"/>
    </ligand>
</feature>
<dbReference type="CDD" id="cd05214">
    <property type="entry name" value="GAPDH_I_N"/>
    <property type="match status" value="1"/>
</dbReference>
<dbReference type="InterPro" id="IPR020830">
    <property type="entry name" value="GlycerAld_3-P_DH_AS"/>
</dbReference>
<evidence type="ECO:0000256" key="4">
    <source>
        <dbReference type="PIRSR" id="PIRSR000149-2"/>
    </source>
</evidence>
<dbReference type="AlphaFoldDB" id="A0A1G2Q361"/>
<evidence type="ECO:0000256" key="6">
    <source>
        <dbReference type="PIRSR" id="PIRSR000149-4"/>
    </source>
</evidence>
<feature type="binding site" evidence="4">
    <location>
        <position position="194"/>
    </location>
    <ligand>
        <name>D-glyceraldehyde 3-phosphate</name>
        <dbReference type="ChEBI" id="CHEBI:59776"/>
    </ligand>
</feature>
<evidence type="ECO:0000256" key="1">
    <source>
        <dbReference type="ARBA" id="ARBA00007406"/>
    </source>
</evidence>
<dbReference type="InterPro" id="IPR020831">
    <property type="entry name" value="GlycerAld/Erythrose_P_DH"/>
</dbReference>
<dbReference type="InterPro" id="IPR020828">
    <property type="entry name" value="GlycerAld_3-P_DH_NAD(P)-bd"/>
</dbReference>
<dbReference type="Gene3D" id="3.40.50.720">
    <property type="entry name" value="NAD(P)-binding Rossmann-like Domain"/>
    <property type="match status" value="1"/>
</dbReference>
<dbReference type="FunFam" id="3.40.50.720:FF:000001">
    <property type="entry name" value="Glyceraldehyde-3-phosphate dehydrogenase"/>
    <property type="match status" value="1"/>
</dbReference>
<dbReference type="FunFam" id="3.30.360.10:FF:000002">
    <property type="entry name" value="Glyceraldehyde-3-phosphate dehydrogenase"/>
    <property type="match status" value="1"/>
</dbReference>
<feature type="active site" description="Nucleophile" evidence="3">
    <location>
        <position position="164"/>
    </location>
</feature>
<feature type="binding site" evidence="5">
    <location>
        <position position="131"/>
    </location>
    <ligand>
        <name>NAD(+)</name>
        <dbReference type="ChEBI" id="CHEBI:57540"/>
    </ligand>
</feature>
<dbReference type="GO" id="GO:0006006">
    <property type="term" value="P:glucose metabolic process"/>
    <property type="evidence" value="ECO:0007669"/>
    <property type="project" value="InterPro"/>
</dbReference>